<name>A0A9P7R1S7_9PEZI</name>
<sequence length="61" mass="6965">KQLPPKDWVTGYPSVWSGREEKNKEGPGAAQAVYRIDFGSQTENITNQRCVKMSDNLRRIL</sequence>
<feature type="non-terminal residue" evidence="2">
    <location>
        <position position="1"/>
    </location>
</feature>
<organism evidence="2 3">
    <name type="scientific">Colletotrichum scovillei</name>
    <dbReference type="NCBI Taxonomy" id="1209932"/>
    <lineage>
        <taxon>Eukaryota</taxon>
        <taxon>Fungi</taxon>
        <taxon>Dikarya</taxon>
        <taxon>Ascomycota</taxon>
        <taxon>Pezizomycotina</taxon>
        <taxon>Sordariomycetes</taxon>
        <taxon>Hypocreomycetidae</taxon>
        <taxon>Glomerellales</taxon>
        <taxon>Glomerellaceae</taxon>
        <taxon>Colletotrichum</taxon>
        <taxon>Colletotrichum acutatum species complex</taxon>
    </lineage>
</organism>
<keyword evidence="3" id="KW-1185">Reference proteome</keyword>
<proteinExistence type="predicted"/>
<comment type="caution">
    <text evidence="2">The sequence shown here is derived from an EMBL/GenBank/DDBJ whole genome shotgun (WGS) entry which is preliminary data.</text>
</comment>
<dbReference type="AlphaFoldDB" id="A0A9P7R1S7"/>
<feature type="region of interest" description="Disordered" evidence="1">
    <location>
        <begin position="1"/>
        <end position="27"/>
    </location>
</feature>
<evidence type="ECO:0000313" key="2">
    <source>
        <dbReference type="EMBL" id="KAG7045633.1"/>
    </source>
</evidence>
<accession>A0A9P7R1S7</accession>
<dbReference type="Proteomes" id="UP000699042">
    <property type="component" value="Unassembled WGS sequence"/>
</dbReference>
<gene>
    <name evidence="2" type="ORF">JMJ77_009711</name>
</gene>
<evidence type="ECO:0000256" key="1">
    <source>
        <dbReference type="SAM" id="MobiDB-lite"/>
    </source>
</evidence>
<protein>
    <submittedName>
        <fullName evidence="2">Uncharacterized protein</fullName>
    </submittedName>
</protein>
<reference evidence="2" key="1">
    <citation type="submission" date="2021-05" db="EMBL/GenBank/DDBJ databases">
        <title>Comparative genomics of three Colletotrichum scovillei strains and genetic complementation revealed genes involved fungal growth and virulence on chili pepper.</title>
        <authorList>
            <person name="Hsieh D.-K."/>
            <person name="Chuang S.-C."/>
            <person name="Chen C.-Y."/>
            <person name="Chao Y.-T."/>
            <person name="Lu M.-Y.J."/>
            <person name="Lee M.-H."/>
            <person name="Shih M.-C."/>
        </authorList>
    </citation>
    <scope>NUCLEOTIDE SEQUENCE</scope>
    <source>
        <strain evidence="2">Coll-153</strain>
    </source>
</reference>
<evidence type="ECO:0000313" key="3">
    <source>
        <dbReference type="Proteomes" id="UP000699042"/>
    </source>
</evidence>
<dbReference type="EMBL" id="JAESDN010000009">
    <property type="protein sequence ID" value="KAG7045633.1"/>
    <property type="molecule type" value="Genomic_DNA"/>
</dbReference>